<evidence type="ECO:0000256" key="1">
    <source>
        <dbReference type="SAM" id="SignalP"/>
    </source>
</evidence>
<proteinExistence type="predicted"/>
<dbReference type="RefSeq" id="WP_150040406.1">
    <property type="nucleotide sequence ID" value="NZ_OW485601.1"/>
</dbReference>
<sequence>MRALAALVAIPLMLAGCAEQKAPPALSDGLAMQPAKTDSAAGDNASNTIIYRAPDLDARRYRGFVVLPATVYDGPDAEFGGTTEAERQELAGVLTSEFKKALSQHRRVVDRPGPDTVTLQLTLGGVGKTNAIGGLTRLTPVGFGLMVVKSAAGLPANFVGSVTIGGKLTESAGGKVLAGFVTKESPQAYDLRTEAGTVMTARLAIAKAARDFAAAADRVVEESHQKTSARAPAR</sequence>
<dbReference type="OrthoDB" id="7585546at2"/>
<dbReference type="Pfam" id="PF11769">
    <property type="entry name" value="DUF3313"/>
    <property type="match status" value="1"/>
</dbReference>
<organism evidence="2 3">
    <name type="scientific">Rhodovastum atsumiense</name>
    <dbReference type="NCBI Taxonomy" id="504468"/>
    <lineage>
        <taxon>Bacteria</taxon>
        <taxon>Pseudomonadati</taxon>
        <taxon>Pseudomonadota</taxon>
        <taxon>Alphaproteobacteria</taxon>
        <taxon>Acetobacterales</taxon>
        <taxon>Acetobacteraceae</taxon>
        <taxon>Rhodovastum</taxon>
    </lineage>
</organism>
<gene>
    <name evidence="2" type="ORF">F1189_09050</name>
</gene>
<comment type="caution">
    <text evidence="2">The sequence shown here is derived from an EMBL/GenBank/DDBJ whole genome shotgun (WGS) entry which is preliminary data.</text>
</comment>
<feature type="chain" id="PRO_5024328907" evidence="1">
    <location>
        <begin position="19"/>
        <end position="234"/>
    </location>
</feature>
<dbReference type="PROSITE" id="PS51257">
    <property type="entry name" value="PROKAR_LIPOPROTEIN"/>
    <property type="match status" value="1"/>
</dbReference>
<dbReference type="EMBL" id="VWPK01000011">
    <property type="protein sequence ID" value="KAA5612591.1"/>
    <property type="molecule type" value="Genomic_DNA"/>
</dbReference>
<keyword evidence="1" id="KW-0732">Signal</keyword>
<name>A0A5M6IWJ1_9PROT</name>
<reference evidence="2 3" key="1">
    <citation type="submission" date="2019-09" db="EMBL/GenBank/DDBJ databases">
        <title>Genome sequence of Rhodovastum atsumiense, a diverse member of the Acetobacteraceae family of non-sulfur purple photosynthetic bacteria.</title>
        <authorList>
            <person name="Meyer T."/>
            <person name="Kyndt J."/>
        </authorList>
    </citation>
    <scope>NUCLEOTIDE SEQUENCE [LARGE SCALE GENOMIC DNA]</scope>
    <source>
        <strain evidence="2 3">DSM 21279</strain>
    </source>
</reference>
<accession>A0A5M6IWJ1</accession>
<protein>
    <submittedName>
        <fullName evidence="2">DUF3313 domain-containing protein</fullName>
    </submittedName>
</protein>
<dbReference type="InterPro" id="IPR021747">
    <property type="entry name" value="DUF3313"/>
</dbReference>
<keyword evidence="3" id="KW-1185">Reference proteome</keyword>
<evidence type="ECO:0000313" key="3">
    <source>
        <dbReference type="Proteomes" id="UP000325255"/>
    </source>
</evidence>
<dbReference type="AlphaFoldDB" id="A0A5M6IWJ1"/>
<feature type="signal peptide" evidence="1">
    <location>
        <begin position="1"/>
        <end position="18"/>
    </location>
</feature>
<evidence type="ECO:0000313" key="2">
    <source>
        <dbReference type="EMBL" id="KAA5612591.1"/>
    </source>
</evidence>
<dbReference type="Proteomes" id="UP000325255">
    <property type="component" value="Unassembled WGS sequence"/>
</dbReference>